<feature type="transmembrane region" description="Helical" evidence="7">
    <location>
        <begin position="382"/>
        <end position="406"/>
    </location>
</feature>
<reference evidence="9 10" key="1">
    <citation type="submission" date="2023-07" db="EMBL/GenBank/DDBJ databases">
        <title>Sorghum-associated microbial communities from plants grown in Nebraska, USA.</title>
        <authorList>
            <person name="Schachtman D."/>
        </authorList>
    </citation>
    <scope>NUCLEOTIDE SEQUENCE [LARGE SCALE GENOMIC DNA]</scope>
    <source>
        <strain evidence="9 10">BE167</strain>
    </source>
</reference>
<dbReference type="Proteomes" id="UP001252243">
    <property type="component" value="Unassembled WGS sequence"/>
</dbReference>
<dbReference type="PROSITE" id="PS00217">
    <property type="entry name" value="SUGAR_TRANSPORT_2"/>
    <property type="match status" value="1"/>
</dbReference>
<evidence type="ECO:0000313" key="10">
    <source>
        <dbReference type="Proteomes" id="UP001252243"/>
    </source>
</evidence>
<dbReference type="CDD" id="cd17369">
    <property type="entry name" value="MFS_ShiA_like"/>
    <property type="match status" value="1"/>
</dbReference>
<evidence type="ECO:0000313" key="9">
    <source>
        <dbReference type="EMBL" id="MDR7083828.1"/>
    </source>
</evidence>
<dbReference type="InterPro" id="IPR005828">
    <property type="entry name" value="MFS_sugar_transport-like"/>
</dbReference>
<dbReference type="RefSeq" id="WP_310059233.1">
    <property type="nucleotide sequence ID" value="NZ_JAVDVQ010000014.1"/>
</dbReference>
<dbReference type="EMBL" id="JAVDVQ010000014">
    <property type="protein sequence ID" value="MDR7083828.1"/>
    <property type="molecule type" value="Genomic_DNA"/>
</dbReference>
<feature type="transmembrane region" description="Helical" evidence="7">
    <location>
        <begin position="40"/>
        <end position="60"/>
    </location>
</feature>
<accession>A0ABU1UF94</accession>
<dbReference type="PROSITE" id="PS50850">
    <property type="entry name" value="MFS"/>
    <property type="match status" value="1"/>
</dbReference>
<feature type="transmembrane region" description="Helical" evidence="7">
    <location>
        <begin position="131"/>
        <end position="156"/>
    </location>
</feature>
<feature type="transmembrane region" description="Helical" evidence="7">
    <location>
        <begin position="200"/>
        <end position="220"/>
    </location>
</feature>
<feature type="transmembrane region" description="Helical" evidence="7">
    <location>
        <begin position="101"/>
        <end position="119"/>
    </location>
</feature>
<comment type="caution">
    <text evidence="9">The sequence shown here is derived from an EMBL/GenBank/DDBJ whole genome shotgun (WGS) entry which is preliminary data.</text>
</comment>
<keyword evidence="3" id="KW-1003">Cell membrane</keyword>
<dbReference type="PANTHER" id="PTHR43045">
    <property type="entry name" value="SHIKIMATE TRANSPORTER"/>
    <property type="match status" value="1"/>
</dbReference>
<dbReference type="SUPFAM" id="SSF103473">
    <property type="entry name" value="MFS general substrate transporter"/>
    <property type="match status" value="1"/>
</dbReference>
<feature type="transmembrane region" description="Helical" evidence="7">
    <location>
        <begin position="291"/>
        <end position="309"/>
    </location>
</feature>
<dbReference type="InterPro" id="IPR005829">
    <property type="entry name" value="Sugar_transporter_CS"/>
</dbReference>
<evidence type="ECO:0000256" key="6">
    <source>
        <dbReference type="ARBA" id="ARBA00023136"/>
    </source>
</evidence>
<name>A0ABU1UF94_9MICC</name>
<proteinExistence type="predicted"/>
<dbReference type="Gene3D" id="1.20.1250.20">
    <property type="entry name" value="MFS general substrate transporter like domains"/>
    <property type="match status" value="2"/>
</dbReference>
<sequence length="445" mass="46470">MASSASNATTIASPQSPAVVDESVARKVALAALVGTALEWYDFFLFTTAAALVFNAQYFVSQDPFVSAMSSFATLAVGFVARPIGGFIFGSLGDKVGRKKILMVTIVGIGVVTGLIGLLPNYMTIGVAAPILLVALRILQGLAVGGEWSGAVIIAVENAPVAKRARYAALPQLGSPIGTILSSGGFFGMLYLVGQANFDAWGWRIPFIAAIPLLAISMWIRSKLSESPEFEALMESGETEHAPIRGVLTKSWRQILVGMCSALLGIGGFYLITSFVVFYGTKVLKMPYETLLLGSLLAAVVEIFALIWAGRMGEKFGASKVILWGGIASAVIAVPVFLAIDTANPVLVILAMIVGVSTLSIPYAVSGTALTALFATRVRYTGVAITSNSAGVISGFVPLIATALVAANGNSFWPGAIILLVVSVLTALSGLFLPALSIEEEGMKH</sequence>
<gene>
    <name evidence="9" type="ORF">J2X01_003128</name>
</gene>
<feature type="domain" description="Major facilitator superfamily (MFS) profile" evidence="8">
    <location>
        <begin position="28"/>
        <end position="441"/>
    </location>
</feature>
<keyword evidence="4 7" id="KW-0812">Transmembrane</keyword>
<feature type="transmembrane region" description="Helical" evidence="7">
    <location>
        <begin position="412"/>
        <end position="436"/>
    </location>
</feature>
<evidence type="ECO:0000256" key="7">
    <source>
        <dbReference type="SAM" id="Phobius"/>
    </source>
</evidence>
<evidence type="ECO:0000259" key="8">
    <source>
        <dbReference type="PROSITE" id="PS50850"/>
    </source>
</evidence>
<dbReference type="InterPro" id="IPR036259">
    <property type="entry name" value="MFS_trans_sf"/>
</dbReference>
<comment type="subcellular location">
    <subcellularLocation>
        <location evidence="1">Cell membrane</location>
        <topology evidence="1">Multi-pass membrane protein</topology>
    </subcellularLocation>
</comment>
<feature type="transmembrane region" description="Helical" evidence="7">
    <location>
        <begin position="321"/>
        <end position="340"/>
    </location>
</feature>
<feature type="transmembrane region" description="Helical" evidence="7">
    <location>
        <begin position="66"/>
        <end position="89"/>
    </location>
</feature>
<evidence type="ECO:0000256" key="5">
    <source>
        <dbReference type="ARBA" id="ARBA00022989"/>
    </source>
</evidence>
<keyword evidence="2" id="KW-0813">Transport</keyword>
<keyword evidence="6 7" id="KW-0472">Membrane</keyword>
<protein>
    <submittedName>
        <fullName evidence="9">MFS family permease</fullName>
    </submittedName>
</protein>
<feature type="transmembrane region" description="Helical" evidence="7">
    <location>
        <begin position="255"/>
        <end position="279"/>
    </location>
</feature>
<evidence type="ECO:0000256" key="4">
    <source>
        <dbReference type="ARBA" id="ARBA00022692"/>
    </source>
</evidence>
<evidence type="ECO:0000256" key="1">
    <source>
        <dbReference type="ARBA" id="ARBA00004651"/>
    </source>
</evidence>
<dbReference type="PANTHER" id="PTHR43045:SF1">
    <property type="entry name" value="SHIKIMATE TRANSPORTER"/>
    <property type="match status" value="1"/>
</dbReference>
<organism evidence="9 10">
    <name type="scientific">Arthrobacter ginsengisoli</name>
    <dbReference type="NCBI Taxonomy" id="1356565"/>
    <lineage>
        <taxon>Bacteria</taxon>
        <taxon>Bacillati</taxon>
        <taxon>Actinomycetota</taxon>
        <taxon>Actinomycetes</taxon>
        <taxon>Micrococcales</taxon>
        <taxon>Micrococcaceae</taxon>
        <taxon>Arthrobacter</taxon>
    </lineage>
</organism>
<dbReference type="InterPro" id="IPR020846">
    <property type="entry name" value="MFS_dom"/>
</dbReference>
<evidence type="ECO:0000256" key="3">
    <source>
        <dbReference type="ARBA" id="ARBA00022475"/>
    </source>
</evidence>
<keyword evidence="10" id="KW-1185">Reference proteome</keyword>
<feature type="transmembrane region" description="Helical" evidence="7">
    <location>
        <begin position="346"/>
        <end position="375"/>
    </location>
</feature>
<feature type="transmembrane region" description="Helical" evidence="7">
    <location>
        <begin position="177"/>
        <end position="194"/>
    </location>
</feature>
<dbReference type="Pfam" id="PF00083">
    <property type="entry name" value="Sugar_tr"/>
    <property type="match status" value="1"/>
</dbReference>
<evidence type="ECO:0000256" key="2">
    <source>
        <dbReference type="ARBA" id="ARBA00022448"/>
    </source>
</evidence>
<keyword evidence="5 7" id="KW-1133">Transmembrane helix</keyword>